<evidence type="ECO:0000256" key="2">
    <source>
        <dbReference type="SAM" id="Phobius"/>
    </source>
</evidence>
<keyword evidence="2" id="KW-0472">Membrane</keyword>
<reference evidence="4" key="1">
    <citation type="journal article" date="2019" name="Int. J. Syst. Evol. Microbiol.">
        <title>The Global Catalogue of Microorganisms (GCM) 10K type strain sequencing project: providing services to taxonomists for standard genome sequencing and annotation.</title>
        <authorList>
            <consortium name="The Broad Institute Genomics Platform"/>
            <consortium name="The Broad Institute Genome Sequencing Center for Infectious Disease"/>
            <person name="Wu L."/>
            <person name="Ma J."/>
        </authorList>
    </citation>
    <scope>NUCLEOTIDE SEQUENCE [LARGE SCALE GENOMIC DNA]</scope>
    <source>
        <strain evidence="4">ZS-22-S1</strain>
    </source>
</reference>
<protein>
    <submittedName>
        <fullName evidence="3">Uncharacterized protein</fullName>
    </submittedName>
</protein>
<sequence>MRSAIRLLVVTFVGLVLALLPVHSVAESHHSGPEHGLVVGQQPAPPPSGPATAPTAPTVDIDPPETEEDRAESRRKIVMGVASIVLIGAVIWGRSIRRKRAKAK</sequence>
<accession>A0ABV9RYQ8</accession>
<proteinExistence type="predicted"/>
<evidence type="ECO:0000313" key="4">
    <source>
        <dbReference type="Proteomes" id="UP001595859"/>
    </source>
</evidence>
<organism evidence="3 4">
    <name type="scientific">Actinophytocola glycyrrhizae</name>
    <dbReference type="NCBI Taxonomy" id="2044873"/>
    <lineage>
        <taxon>Bacteria</taxon>
        <taxon>Bacillati</taxon>
        <taxon>Actinomycetota</taxon>
        <taxon>Actinomycetes</taxon>
        <taxon>Pseudonocardiales</taxon>
        <taxon>Pseudonocardiaceae</taxon>
    </lineage>
</organism>
<feature type="region of interest" description="Disordered" evidence="1">
    <location>
        <begin position="27"/>
        <end position="73"/>
    </location>
</feature>
<dbReference type="EMBL" id="JBHSIS010000003">
    <property type="protein sequence ID" value="MFC4853431.1"/>
    <property type="molecule type" value="Genomic_DNA"/>
</dbReference>
<evidence type="ECO:0000256" key="1">
    <source>
        <dbReference type="SAM" id="MobiDB-lite"/>
    </source>
</evidence>
<keyword evidence="4" id="KW-1185">Reference proteome</keyword>
<keyword evidence="2" id="KW-1133">Transmembrane helix</keyword>
<comment type="caution">
    <text evidence="3">The sequence shown here is derived from an EMBL/GenBank/DDBJ whole genome shotgun (WGS) entry which is preliminary data.</text>
</comment>
<dbReference type="Proteomes" id="UP001595859">
    <property type="component" value="Unassembled WGS sequence"/>
</dbReference>
<evidence type="ECO:0000313" key="3">
    <source>
        <dbReference type="EMBL" id="MFC4853431.1"/>
    </source>
</evidence>
<feature type="transmembrane region" description="Helical" evidence="2">
    <location>
        <begin position="77"/>
        <end position="96"/>
    </location>
</feature>
<name>A0ABV9RYQ8_9PSEU</name>
<keyword evidence="2" id="KW-0812">Transmembrane</keyword>
<gene>
    <name evidence="3" type="ORF">ACFPCV_07935</name>
</gene>
<dbReference type="RefSeq" id="WP_378055387.1">
    <property type="nucleotide sequence ID" value="NZ_JBHSIS010000003.1"/>
</dbReference>